<accession>A0A261FXS5</accession>
<feature type="domain" description="ABC-2 type transporter transmembrane" evidence="7">
    <location>
        <begin position="22"/>
        <end position="169"/>
    </location>
</feature>
<protein>
    <submittedName>
        <fullName evidence="8">ABC-2 family transporter protein</fullName>
    </submittedName>
</protein>
<dbReference type="InterPro" id="IPR017500">
    <property type="entry name" value="Phage_infect_YhgE_N"/>
</dbReference>
<keyword evidence="9" id="KW-1185">Reference proteome</keyword>
<sequence length="971" mass="102577">MSNVLKILRRDALRLLRVPTAWVIIIGITVIPALYAWFNIVGFWDPYSNTKGVQVAIANEDTGTDDALLGHLAIGDQLVDQLKANHDLGWQFVSKSEALSRVESGESYAAIVIPKTFSEDMAGVITDGKNRPTLEYYVNEKANAVAPKITDTGASTVDTQVNNAFVSTASTVISDVVNKAGDTVSARADEKTQAAIKQLNESKQTIAKSRKSISDLTAELNEIPNKTDKARDAVTQATLAAANAGSALNSAATLIADTQTTANNVIASSGTAIDQGSNLLSQASAKANSGIATITGGMTSANAAVGDALTVAKQANDTTAELIAQLKSLPSTDVTASLISKLEARNTALGDSINRLTALNTDTGSLITGTQQSADAMNTATQTTISQLGTARTNLNATAIPQLNSGLTSVSGTARTLSDSLSDQTTLATQTRDVLDQLDQAANSTVQALKQTDNGLARIDAKLTTTATDLTTLASTNALNSLFGTDGKLNVSAISEFMLSPTVLDTKTVYPVATYGSGMAPLFTNMALWVGAFALMVIVRLEVDDEGLDDAPTAAERYVARFLLLAVPAAAQGIVTTIGDLVIGVQTVNVPLFVITGVITSLAYLSVMYMLSTTLMHVGKGLCVALIIVQIPGASGLYPIEMMPSFYRDLYPFFPFTYSIGAFRETIGGFYSNVWLRNVAMLFVFACVSFAIGIAVRPWLTNLNRLFARQLAEGDMFVGEQVQLPDRPFSMAQAIRMLADKDVYRTGVERRAAAFMAQYPRLKQGALVAGLAVPAVLAITLSLVAGANDAIGVKLAALATWIIWLLLIIGFLMTIELMRDSFERQTRLGTLGDDAIRAVLVAGRGGRRRRRHARDGRTAAAAQSAIQSAATPANTGISTAAVQTNPAQSHADITPIETATAAQATHVIAATPASAPQPTTQTADEAVTQQLPTVDLAIPPITPITIPTQSPHQPHQPQPTQPHQQEGRHAQ</sequence>
<dbReference type="Pfam" id="PF12698">
    <property type="entry name" value="ABC2_membrane_3"/>
    <property type="match status" value="2"/>
</dbReference>
<dbReference type="AlphaFoldDB" id="A0A261FXS5"/>
<comment type="subcellular location">
    <subcellularLocation>
        <location evidence="1">Membrane</location>
        <topology evidence="1">Multi-pass membrane protein</topology>
    </subcellularLocation>
</comment>
<feature type="transmembrane region" description="Helical" evidence="6">
    <location>
        <begin position="679"/>
        <end position="700"/>
    </location>
</feature>
<gene>
    <name evidence="8" type="ORF">BHAP_1475</name>
</gene>
<dbReference type="InterPro" id="IPR051328">
    <property type="entry name" value="T7SS_ABC-Transporter"/>
</dbReference>
<keyword evidence="3 6" id="KW-1133">Transmembrane helix</keyword>
<reference evidence="8 9" key="1">
    <citation type="journal article" date="2017" name="BMC Genomics">
        <title>Comparative genomic and phylogenomic analyses of the Bifidobacteriaceae family.</title>
        <authorList>
            <person name="Lugli G.A."/>
            <person name="Milani C."/>
            <person name="Turroni F."/>
            <person name="Duranti S."/>
            <person name="Mancabelli L."/>
            <person name="Mangifesta M."/>
            <person name="Ferrario C."/>
            <person name="Modesto M."/>
            <person name="Mattarelli P."/>
            <person name="Jiri K."/>
            <person name="van Sinderen D."/>
            <person name="Ventura M."/>
        </authorList>
    </citation>
    <scope>NUCLEOTIDE SEQUENCE [LARGE SCALE GENOMIC DNA]</scope>
    <source>
        <strain evidence="8 9">DSM 100202</strain>
    </source>
</reference>
<organism evidence="8 9">
    <name type="scientific">Bifidobacterium hapali</name>
    <dbReference type="NCBI Taxonomy" id="1630172"/>
    <lineage>
        <taxon>Bacteria</taxon>
        <taxon>Bacillati</taxon>
        <taxon>Actinomycetota</taxon>
        <taxon>Actinomycetes</taxon>
        <taxon>Bifidobacteriales</taxon>
        <taxon>Bifidobacteriaceae</taxon>
        <taxon>Bifidobacterium</taxon>
    </lineage>
</organism>
<feature type="transmembrane region" description="Helical" evidence="6">
    <location>
        <begin position="622"/>
        <end position="640"/>
    </location>
</feature>
<feature type="transmembrane region" description="Helical" evidence="6">
    <location>
        <begin position="791"/>
        <end position="815"/>
    </location>
</feature>
<dbReference type="Proteomes" id="UP000216074">
    <property type="component" value="Unassembled WGS sequence"/>
</dbReference>
<keyword evidence="2 6" id="KW-0812">Transmembrane</keyword>
<evidence type="ECO:0000256" key="3">
    <source>
        <dbReference type="ARBA" id="ARBA00022989"/>
    </source>
</evidence>
<evidence type="ECO:0000313" key="9">
    <source>
        <dbReference type="Proteomes" id="UP000216074"/>
    </source>
</evidence>
<dbReference type="InterPro" id="IPR017501">
    <property type="entry name" value="Phage_infect_YhgE_C"/>
</dbReference>
<feature type="transmembrane region" description="Helical" evidence="6">
    <location>
        <begin position="522"/>
        <end position="541"/>
    </location>
</feature>
<dbReference type="PANTHER" id="PTHR43077:SF10">
    <property type="entry name" value="TRANSPORT PERMEASE PROTEIN"/>
    <property type="match status" value="1"/>
</dbReference>
<dbReference type="RefSeq" id="WP_094730081.1">
    <property type="nucleotide sequence ID" value="NZ_MWWY01000026.1"/>
</dbReference>
<dbReference type="GO" id="GO:0140359">
    <property type="term" value="F:ABC-type transporter activity"/>
    <property type="evidence" value="ECO:0007669"/>
    <property type="project" value="InterPro"/>
</dbReference>
<evidence type="ECO:0000256" key="2">
    <source>
        <dbReference type="ARBA" id="ARBA00022692"/>
    </source>
</evidence>
<feature type="transmembrane region" description="Helical" evidence="6">
    <location>
        <begin position="562"/>
        <end position="584"/>
    </location>
</feature>
<feature type="region of interest" description="Disordered" evidence="5">
    <location>
        <begin position="941"/>
        <end position="971"/>
    </location>
</feature>
<feature type="domain" description="ABC-2 type transporter transmembrane" evidence="7">
    <location>
        <begin position="557"/>
        <end position="694"/>
    </location>
</feature>
<dbReference type="OrthoDB" id="9811483at2"/>
<dbReference type="NCBIfam" id="TIGR03061">
    <property type="entry name" value="pip_yhgE_Nterm"/>
    <property type="match status" value="1"/>
</dbReference>
<proteinExistence type="predicted"/>
<evidence type="ECO:0000256" key="6">
    <source>
        <dbReference type="SAM" id="Phobius"/>
    </source>
</evidence>
<name>A0A261FXS5_9BIFI</name>
<feature type="transmembrane region" description="Helical" evidence="6">
    <location>
        <begin position="590"/>
        <end position="610"/>
    </location>
</feature>
<evidence type="ECO:0000256" key="1">
    <source>
        <dbReference type="ARBA" id="ARBA00004141"/>
    </source>
</evidence>
<dbReference type="NCBIfam" id="TIGR03062">
    <property type="entry name" value="pip_yhgE_Cterm"/>
    <property type="match status" value="1"/>
</dbReference>
<dbReference type="EMBL" id="MWWY01000026">
    <property type="protein sequence ID" value="OZG63972.1"/>
    <property type="molecule type" value="Genomic_DNA"/>
</dbReference>
<feature type="transmembrane region" description="Helical" evidence="6">
    <location>
        <begin position="766"/>
        <end position="785"/>
    </location>
</feature>
<evidence type="ECO:0000313" key="8">
    <source>
        <dbReference type="EMBL" id="OZG63972.1"/>
    </source>
</evidence>
<comment type="caution">
    <text evidence="8">The sequence shown here is derived from an EMBL/GenBank/DDBJ whole genome shotgun (WGS) entry which is preliminary data.</text>
</comment>
<evidence type="ECO:0000256" key="4">
    <source>
        <dbReference type="ARBA" id="ARBA00023136"/>
    </source>
</evidence>
<dbReference type="Gene3D" id="3.40.1710.10">
    <property type="entry name" value="abc type-2 transporter like domain"/>
    <property type="match status" value="1"/>
</dbReference>
<dbReference type="InterPro" id="IPR013525">
    <property type="entry name" value="ABC2_TM"/>
</dbReference>
<feature type="transmembrane region" description="Helical" evidence="6">
    <location>
        <begin position="21"/>
        <end position="44"/>
    </location>
</feature>
<evidence type="ECO:0000259" key="7">
    <source>
        <dbReference type="Pfam" id="PF12698"/>
    </source>
</evidence>
<keyword evidence="4 6" id="KW-0472">Membrane</keyword>
<feature type="compositionally biased region" description="Low complexity" evidence="5">
    <location>
        <begin position="943"/>
        <end position="953"/>
    </location>
</feature>
<dbReference type="PANTHER" id="PTHR43077">
    <property type="entry name" value="TRANSPORT PERMEASE YVFS-RELATED"/>
    <property type="match status" value="1"/>
</dbReference>
<evidence type="ECO:0000256" key="5">
    <source>
        <dbReference type="SAM" id="MobiDB-lite"/>
    </source>
</evidence>
<dbReference type="GO" id="GO:0016020">
    <property type="term" value="C:membrane"/>
    <property type="evidence" value="ECO:0007669"/>
    <property type="project" value="UniProtKB-SubCell"/>
</dbReference>